<evidence type="ECO:0000313" key="2">
    <source>
        <dbReference type="EMBL" id="AYG77924.1"/>
    </source>
</evidence>
<dbReference type="KEGG" id="shun:DWB77_00031"/>
<sequence length="110" mass="12654">MITLLTVIRKKPEVSTEDFRHFMKNEYGPIYEALPQTRAYVQYHLTDLASDGAEDQIDAIVQISFESHEAMAEALSTDAYKKAHELRQQYMRETSVGIHSTRVDETVTFV</sequence>
<dbReference type="EMBL" id="CP032698">
    <property type="protein sequence ID" value="AYG77924.1"/>
    <property type="molecule type" value="Genomic_DNA"/>
</dbReference>
<dbReference type="InterPro" id="IPR011008">
    <property type="entry name" value="Dimeric_a/b-barrel"/>
</dbReference>
<reference evidence="2 3" key="1">
    <citation type="submission" date="2018-10" db="EMBL/GenBank/DDBJ databases">
        <title>Relationship between Morphology and Antimicrobial Activity in Streptomyces.</title>
        <authorList>
            <person name="Kang H.J."/>
            <person name="Kim S.B."/>
        </authorList>
    </citation>
    <scope>NUCLEOTIDE SEQUENCE [LARGE SCALE GENOMIC DNA]</scope>
    <source>
        <strain evidence="2 3">BH38</strain>
    </source>
</reference>
<name>A0A387H3P4_9ACTN</name>
<dbReference type="GO" id="GO:0016491">
    <property type="term" value="F:oxidoreductase activity"/>
    <property type="evidence" value="ECO:0007669"/>
    <property type="project" value="InterPro"/>
</dbReference>
<proteinExistence type="predicted"/>
<keyword evidence="3" id="KW-1185">Reference proteome</keyword>
<dbReference type="Proteomes" id="UP000271554">
    <property type="component" value="Chromosome"/>
</dbReference>
<evidence type="ECO:0000259" key="1">
    <source>
        <dbReference type="Pfam" id="PF07110"/>
    </source>
</evidence>
<dbReference type="AlphaFoldDB" id="A0A387H3P4"/>
<gene>
    <name evidence="2" type="ORF">DWB77_00031</name>
</gene>
<evidence type="ECO:0000313" key="3">
    <source>
        <dbReference type="Proteomes" id="UP000271554"/>
    </source>
</evidence>
<accession>A0A387H3P4</accession>
<dbReference type="Gene3D" id="3.30.70.100">
    <property type="match status" value="1"/>
</dbReference>
<dbReference type="NCBIfam" id="TIGR02118">
    <property type="entry name" value="EthD family reductase"/>
    <property type="match status" value="1"/>
</dbReference>
<dbReference type="SUPFAM" id="SSF54909">
    <property type="entry name" value="Dimeric alpha+beta barrel"/>
    <property type="match status" value="1"/>
</dbReference>
<dbReference type="RefSeq" id="WP_174248499.1">
    <property type="nucleotide sequence ID" value="NZ_CP032698.1"/>
</dbReference>
<protein>
    <recommendedName>
        <fullName evidence="1">EthD domain-containing protein</fullName>
    </recommendedName>
</protein>
<organism evidence="2 3">
    <name type="scientific">Streptomyces hundungensis</name>
    <dbReference type="NCBI Taxonomy" id="1077946"/>
    <lineage>
        <taxon>Bacteria</taxon>
        <taxon>Bacillati</taxon>
        <taxon>Actinomycetota</taxon>
        <taxon>Actinomycetes</taxon>
        <taxon>Kitasatosporales</taxon>
        <taxon>Streptomycetaceae</taxon>
        <taxon>Streptomyces</taxon>
    </lineage>
</organism>
<dbReference type="InterPro" id="IPR009799">
    <property type="entry name" value="EthD_dom"/>
</dbReference>
<feature type="domain" description="EthD" evidence="1">
    <location>
        <begin position="11"/>
        <end position="83"/>
    </location>
</feature>
<dbReference type="Pfam" id="PF07110">
    <property type="entry name" value="EthD"/>
    <property type="match status" value="1"/>
</dbReference>